<dbReference type="RefSeq" id="WP_125417253.1">
    <property type="nucleotide sequence ID" value="NZ_RWIT01000001.1"/>
</dbReference>
<evidence type="ECO:0000256" key="1">
    <source>
        <dbReference type="SAM" id="SignalP"/>
    </source>
</evidence>
<feature type="signal peptide" evidence="1">
    <location>
        <begin position="1"/>
        <end position="20"/>
    </location>
</feature>
<proteinExistence type="predicted"/>
<dbReference type="Gene3D" id="3.90.226.10">
    <property type="entry name" value="2-enoyl-CoA Hydratase, Chain A, domain 1"/>
    <property type="match status" value="1"/>
</dbReference>
<dbReference type="Pfam" id="PF03572">
    <property type="entry name" value="Peptidase_S41"/>
    <property type="match status" value="1"/>
</dbReference>
<dbReference type="InterPro" id="IPR005151">
    <property type="entry name" value="Tail-specific_protease"/>
</dbReference>
<keyword evidence="4" id="KW-1185">Reference proteome</keyword>
<dbReference type="PROSITE" id="PS51257">
    <property type="entry name" value="PROKAR_LIPOPROTEIN"/>
    <property type="match status" value="1"/>
</dbReference>
<dbReference type="GO" id="GO:0006508">
    <property type="term" value="P:proteolysis"/>
    <property type="evidence" value="ECO:0007669"/>
    <property type="project" value="InterPro"/>
</dbReference>
<dbReference type="SUPFAM" id="SSF52096">
    <property type="entry name" value="ClpP/crotonase"/>
    <property type="match status" value="1"/>
</dbReference>
<feature type="domain" description="Tail specific protease" evidence="2">
    <location>
        <begin position="253"/>
        <end position="460"/>
    </location>
</feature>
<protein>
    <recommendedName>
        <fullName evidence="2">Tail specific protease domain-containing protein</fullName>
    </recommendedName>
</protein>
<organism evidence="3 4">
    <name type="scientific">Hymenobacter rigui</name>
    <dbReference type="NCBI Taxonomy" id="334424"/>
    <lineage>
        <taxon>Bacteria</taxon>
        <taxon>Pseudomonadati</taxon>
        <taxon>Bacteroidota</taxon>
        <taxon>Cytophagia</taxon>
        <taxon>Cytophagales</taxon>
        <taxon>Hymenobacteraceae</taxon>
        <taxon>Hymenobacter</taxon>
    </lineage>
</organism>
<reference evidence="3 4" key="1">
    <citation type="submission" date="2018-12" db="EMBL/GenBank/DDBJ databases">
        <authorList>
            <person name="Feng G."/>
            <person name="Zhu H."/>
        </authorList>
    </citation>
    <scope>NUCLEOTIDE SEQUENCE [LARGE SCALE GENOMIC DNA]</scope>
    <source>
        <strain evidence="3 4">KCTC 12533</strain>
    </source>
</reference>
<dbReference type="GO" id="GO:0008236">
    <property type="term" value="F:serine-type peptidase activity"/>
    <property type="evidence" value="ECO:0007669"/>
    <property type="project" value="InterPro"/>
</dbReference>
<evidence type="ECO:0000313" key="3">
    <source>
        <dbReference type="EMBL" id="RSK50774.1"/>
    </source>
</evidence>
<accession>A0A3R9MXC8</accession>
<feature type="chain" id="PRO_5018793563" description="Tail specific protease domain-containing protein" evidence="1">
    <location>
        <begin position="21"/>
        <end position="480"/>
    </location>
</feature>
<dbReference type="Proteomes" id="UP000273500">
    <property type="component" value="Unassembled WGS sequence"/>
</dbReference>
<dbReference type="EMBL" id="RWIT01000001">
    <property type="protein sequence ID" value="RSK50774.1"/>
    <property type="molecule type" value="Genomic_DNA"/>
</dbReference>
<evidence type="ECO:0000259" key="2">
    <source>
        <dbReference type="Pfam" id="PF03572"/>
    </source>
</evidence>
<name>A0A3R9MXC8_9BACT</name>
<comment type="caution">
    <text evidence="3">The sequence shown here is derived from an EMBL/GenBank/DDBJ whole genome shotgun (WGS) entry which is preliminary data.</text>
</comment>
<dbReference type="OrthoDB" id="2327485at2"/>
<gene>
    <name evidence="3" type="ORF">EI291_00180</name>
</gene>
<evidence type="ECO:0000313" key="4">
    <source>
        <dbReference type="Proteomes" id="UP000273500"/>
    </source>
</evidence>
<keyword evidence="1" id="KW-0732">Signal</keyword>
<sequence>MLRITSVWLLLALLSVSAAAQTAPAACGCRQDFEQMRQLIATNYAGYRDKVTPATQPRLDSLTALVRARTDTVRAANCGVVLYQWLTFFRDGHLALRNDQVPTVDSVAIRARYAATERLPWTRASFRAYLDDPTRPKQPLEGIWRDAGNDYAVGIAQAPDGRYQGFVLRADSLWWMPGQVKFTFRAPSAAAPGQATYYMRNHEAQPRAVVLAADGQLDMQGTSWYRTYPRPARLPTVPAPFSFRMLDDTTALYRIASFDGQYRPRIDSLTKAHAADLRHTRLLILDLRGNGGGSDGSYRSLTPYLYTQPVREVGAALLSTPDNNRKYSGTLYPDMSWLEKRYFARLQRRLNAHVGELVPQRRNGQRTSLRRQSHQHPEVARVAVLQNRNCASTTEQFLLEARQSRKTTLFGENSAGVLDYANMQFQPLSCYRLTLGWATSRSFRLDQQEGIDGVGIAPAVRLNPQAPDAVEQVRAWYRRK</sequence>
<dbReference type="InterPro" id="IPR029045">
    <property type="entry name" value="ClpP/crotonase-like_dom_sf"/>
</dbReference>
<dbReference type="AlphaFoldDB" id="A0A3R9MXC8"/>